<feature type="transmembrane region" description="Helical" evidence="1">
    <location>
        <begin position="7"/>
        <end position="25"/>
    </location>
</feature>
<dbReference type="OrthoDB" id="2047841at2"/>
<comment type="caution">
    <text evidence="2">The sequence shown here is derived from an EMBL/GenBank/DDBJ whole genome shotgun (WGS) entry which is preliminary data.</text>
</comment>
<sequence>MNKPLRNSLLAIGSLIVVTIVFFTIRGMKNSVTEEVQITEYLKNIKAYKSDVIIEMNNSKQNLTYKGKQAYMKNSTYILELEDERVFIFNNDQLAVKDKHNNREYTLSSDFDEVLKYCFIGEFIGLLYTNEEINYSIEQMDNTQCLAIDLLLPGMNKNIHKGVMYINLKNGLPKEFRILDIKGKEKIKCTYENFVELEKIEDYEFERM</sequence>
<gene>
    <name evidence="2" type="ORF">U732_549</name>
</gene>
<dbReference type="NCBIfam" id="NF041287">
    <property type="entry name" value="lipo_GerS_rel"/>
    <property type="match status" value="1"/>
</dbReference>
<dbReference type="PIRSF" id="PIRSF033729">
    <property type="entry name" value="UCP033729"/>
    <property type="match status" value="1"/>
</dbReference>
<proteinExistence type="predicted"/>
<protein>
    <recommendedName>
        <fullName evidence="4">Outer membrane lipocarrier LolA family protein</fullName>
    </recommendedName>
</protein>
<dbReference type="AlphaFoldDB" id="A0A0C1TVW2"/>
<keyword evidence="1" id="KW-0812">Transmembrane</keyword>
<evidence type="ECO:0000313" key="2">
    <source>
        <dbReference type="EMBL" id="KIE44879.1"/>
    </source>
</evidence>
<evidence type="ECO:0000313" key="3">
    <source>
        <dbReference type="Proteomes" id="UP000031366"/>
    </source>
</evidence>
<accession>A0A0C1TVW2</accession>
<dbReference type="Proteomes" id="UP000031366">
    <property type="component" value="Unassembled WGS sequence"/>
</dbReference>
<reference evidence="2 3" key="1">
    <citation type="journal article" date="2015" name="Infect. Genet. Evol.">
        <title>Genomic sequences of six botulinum neurotoxin-producing strains representing three clostridial species illustrate the mobility and diversity of botulinum neurotoxin genes.</title>
        <authorList>
            <person name="Smith T.J."/>
            <person name="Hill K.K."/>
            <person name="Xie G."/>
            <person name="Foley B.T."/>
            <person name="Williamson C.H."/>
            <person name="Foster J.T."/>
            <person name="Johnson S.L."/>
            <person name="Chertkov O."/>
            <person name="Teshima H."/>
            <person name="Gibbons H.S."/>
            <person name="Johnsky L.A."/>
            <person name="Karavis M.A."/>
            <person name="Smith L.A."/>
        </authorList>
    </citation>
    <scope>NUCLEOTIDE SEQUENCE [LARGE SCALE GENOMIC DNA]</scope>
    <source>
        <strain evidence="2 3">CDC 2741</strain>
    </source>
</reference>
<dbReference type="EMBL" id="AYSO01000020">
    <property type="protein sequence ID" value="KIE44879.1"/>
    <property type="molecule type" value="Genomic_DNA"/>
</dbReference>
<dbReference type="InterPro" id="IPR014584">
    <property type="entry name" value="UCP033729"/>
</dbReference>
<organism evidence="2 3">
    <name type="scientific">Clostridium argentinense CDC 2741</name>
    <dbReference type="NCBI Taxonomy" id="1418104"/>
    <lineage>
        <taxon>Bacteria</taxon>
        <taxon>Bacillati</taxon>
        <taxon>Bacillota</taxon>
        <taxon>Clostridia</taxon>
        <taxon>Eubacteriales</taxon>
        <taxon>Clostridiaceae</taxon>
        <taxon>Clostridium</taxon>
    </lineage>
</organism>
<dbReference type="Gene3D" id="2.50.20.10">
    <property type="entry name" value="Lipoprotein localisation LolA/LolB/LppX"/>
    <property type="match status" value="1"/>
</dbReference>
<evidence type="ECO:0008006" key="4">
    <source>
        <dbReference type="Google" id="ProtNLM"/>
    </source>
</evidence>
<keyword evidence="1" id="KW-0472">Membrane</keyword>
<evidence type="ECO:0000256" key="1">
    <source>
        <dbReference type="SAM" id="Phobius"/>
    </source>
</evidence>
<name>A0A0C1TVW2_9CLOT</name>
<dbReference type="STRING" id="29341.RSJ17_05560"/>
<keyword evidence="1" id="KW-1133">Transmembrane helix</keyword>
<dbReference type="RefSeq" id="WP_039636462.1">
    <property type="nucleotide sequence ID" value="NZ_AYSO01000020.1"/>
</dbReference>
<keyword evidence="3" id="KW-1185">Reference proteome</keyword>